<dbReference type="RefSeq" id="WP_110463661.1">
    <property type="nucleotide sequence ID" value="NZ_QKMR01000039.1"/>
</dbReference>
<evidence type="ECO:0000256" key="2">
    <source>
        <dbReference type="SAM" id="Phobius"/>
    </source>
</evidence>
<gene>
    <name evidence="3" type="ORF">LY28_03738</name>
</gene>
<feature type="compositionally biased region" description="Polar residues" evidence="1">
    <location>
        <begin position="1"/>
        <end position="17"/>
    </location>
</feature>
<accession>A0A318XIE6</accession>
<organism evidence="3 4">
    <name type="scientific">Ruminiclostridium sufflavum DSM 19573</name>
    <dbReference type="NCBI Taxonomy" id="1121337"/>
    <lineage>
        <taxon>Bacteria</taxon>
        <taxon>Bacillati</taxon>
        <taxon>Bacillota</taxon>
        <taxon>Clostridia</taxon>
        <taxon>Eubacteriales</taxon>
        <taxon>Oscillospiraceae</taxon>
        <taxon>Ruminiclostridium</taxon>
    </lineage>
</organism>
<dbReference type="Proteomes" id="UP000248132">
    <property type="component" value="Unassembled WGS sequence"/>
</dbReference>
<sequence>MKQNTQPNKTGQINTTEQNEKLRQDKDIQRIKPVTKTKQVQRQIKRRTKTFGEKAYKAYIALTISLYSLLYCKSDASAGNFETSIFATGTKSLATDIGKWLMIIAPITGGLVGVYFFIRRQAADEMDQSAATRCC</sequence>
<dbReference type="AlphaFoldDB" id="A0A318XIE6"/>
<feature type="compositionally biased region" description="Basic and acidic residues" evidence="1">
    <location>
        <begin position="18"/>
        <end position="30"/>
    </location>
</feature>
<evidence type="ECO:0000256" key="1">
    <source>
        <dbReference type="SAM" id="MobiDB-lite"/>
    </source>
</evidence>
<proteinExistence type="predicted"/>
<name>A0A318XIE6_9FIRM</name>
<feature type="transmembrane region" description="Helical" evidence="2">
    <location>
        <begin position="55"/>
        <end position="71"/>
    </location>
</feature>
<reference evidence="3 4" key="1">
    <citation type="submission" date="2018-06" db="EMBL/GenBank/DDBJ databases">
        <title>Genomic Encyclopedia of Type Strains, Phase I: the one thousand microbial genomes (KMG-I) project.</title>
        <authorList>
            <person name="Kyrpides N."/>
        </authorList>
    </citation>
    <scope>NUCLEOTIDE SEQUENCE [LARGE SCALE GENOMIC DNA]</scope>
    <source>
        <strain evidence="3 4">DSM 19573</strain>
    </source>
</reference>
<feature type="transmembrane region" description="Helical" evidence="2">
    <location>
        <begin position="100"/>
        <end position="118"/>
    </location>
</feature>
<feature type="region of interest" description="Disordered" evidence="1">
    <location>
        <begin position="1"/>
        <end position="42"/>
    </location>
</feature>
<keyword evidence="2" id="KW-0812">Transmembrane</keyword>
<comment type="caution">
    <text evidence="3">The sequence shown here is derived from an EMBL/GenBank/DDBJ whole genome shotgun (WGS) entry which is preliminary data.</text>
</comment>
<evidence type="ECO:0000313" key="4">
    <source>
        <dbReference type="Proteomes" id="UP000248132"/>
    </source>
</evidence>
<dbReference type="EMBL" id="QKMR01000039">
    <property type="protein sequence ID" value="PYG84235.1"/>
    <property type="molecule type" value="Genomic_DNA"/>
</dbReference>
<keyword evidence="2" id="KW-0472">Membrane</keyword>
<protein>
    <submittedName>
        <fullName evidence="3">Uncharacterized protein</fullName>
    </submittedName>
</protein>
<dbReference type="OrthoDB" id="2656680at2"/>
<keyword evidence="2" id="KW-1133">Transmembrane helix</keyword>
<keyword evidence="4" id="KW-1185">Reference proteome</keyword>
<evidence type="ECO:0000313" key="3">
    <source>
        <dbReference type="EMBL" id="PYG84235.1"/>
    </source>
</evidence>